<dbReference type="Proteomes" id="UP000309038">
    <property type="component" value="Unassembled WGS sequence"/>
</dbReference>
<proteinExistence type="predicted"/>
<dbReference type="EMBL" id="SGPJ01000608">
    <property type="protein sequence ID" value="THG93631.1"/>
    <property type="molecule type" value="Genomic_DNA"/>
</dbReference>
<feature type="region of interest" description="Disordered" evidence="1">
    <location>
        <begin position="1"/>
        <end position="58"/>
    </location>
</feature>
<comment type="caution">
    <text evidence="2">The sequence shown here is derived from an EMBL/GenBank/DDBJ whole genome shotgun (WGS) entry which is preliminary data.</text>
</comment>
<gene>
    <name evidence="2" type="ORF">EW026_g7656</name>
</gene>
<evidence type="ECO:0000313" key="2">
    <source>
        <dbReference type="EMBL" id="THG93631.1"/>
    </source>
</evidence>
<accession>A0A4S4K720</accession>
<evidence type="ECO:0000313" key="3">
    <source>
        <dbReference type="Proteomes" id="UP000309038"/>
    </source>
</evidence>
<sequence length="97" mass="10585">MDSSSLTPAKRITRSKVGPQDPSVAHKLSSQGQGIEVPPQPGQPQTGSTGTIKAADRKGVHPEYASLDNVGYTIDSFIWQFYVDAINSFIWQFYVDA</sequence>
<organism evidence="2 3">
    <name type="scientific">Hermanssonia centrifuga</name>
    <dbReference type="NCBI Taxonomy" id="98765"/>
    <lineage>
        <taxon>Eukaryota</taxon>
        <taxon>Fungi</taxon>
        <taxon>Dikarya</taxon>
        <taxon>Basidiomycota</taxon>
        <taxon>Agaricomycotina</taxon>
        <taxon>Agaricomycetes</taxon>
        <taxon>Polyporales</taxon>
        <taxon>Meruliaceae</taxon>
        <taxon>Hermanssonia</taxon>
    </lineage>
</organism>
<keyword evidence="3" id="KW-1185">Reference proteome</keyword>
<protein>
    <submittedName>
        <fullName evidence="2">Uncharacterized protein</fullName>
    </submittedName>
</protein>
<dbReference type="AlphaFoldDB" id="A0A4S4K720"/>
<name>A0A4S4K720_9APHY</name>
<evidence type="ECO:0000256" key="1">
    <source>
        <dbReference type="SAM" id="MobiDB-lite"/>
    </source>
</evidence>
<reference evidence="2 3" key="1">
    <citation type="submission" date="2019-02" db="EMBL/GenBank/DDBJ databases">
        <title>Genome sequencing of the rare red list fungi Phlebia centrifuga.</title>
        <authorList>
            <person name="Buettner E."/>
            <person name="Kellner H."/>
        </authorList>
    </citation>
    <scope>NUCLEOTIDE SEQUENCE [LARGE SCALE GENOMIC DNA]</scope>
    <source>
        <strain evidence="2 3">DSM 108282</strain>
    </source>
</reference>